<dbReference type="PANTHER" id="PTHR11051:SF8">
    <property type="entry name" value="PROTEIN-GLUCOSYLGALACTOSYLHYDROXYLYSINE GLUCOSIDASE"/>
    <property type="match status" value="1"/>
</dbReference>
<feature type="binding site" evidence="5">
    <location>
        <begin position="322"/>
        <end position="323"/>
    </location>
    <ligand>
        <name>substrate</name>
    </ligand>
</feature>
<keyword evidence="9" id="KW-0378">Hydrolase</keyword>
<dbReference type="STRING" id="112904.BH747_09355"/>
<feature type="binding site" evidence="5">
    <location>
        <begin position="558"/>
        <end position="559"/>
    </location>
    <ligand>
        <name>substrate</name>
    </ligand>
</feature>
<dbReference type="OrthoDB" id="9758855at2"/>
<dbReference type="Gene3D" id="2.60.420.10">
    <property type="entry name" value="Maltose phosphorylase, domain 3"/>
    <property type="match status" value="1"/>
</dbReference>
<name>A0A1V8YAZ3_9ENTE</name>
<dbReference type="PIRSF" id="PIRSF036289">
    <property type="entry name" value="Glycosyl_hydrolase_malt_phosph"/>
    <property type="match status" value="1"/>
</dbReference>
<dbReference type="Gene3D" id="2.70.98.40">
    <property type="entry name" value="Glycoside hydrolase, family 65, N-terminal domain"/>
    <property type="match status" value="1"/>
</dbReference>
<evidence type="ECO:0000259" key="6">
    <source>
        <dbReference type="Pfam" id="PF03632"/>
    </source>
</evidence>
<evidence type="ECO:0000256" key="2">
    <source>
        <dbReference type="ARBA" id="ARBA00022676"/>
    </source>
</evidence>
<evidence type="ECO:0000256" key="3">
    <source>
        <dbReference type="ARBA" id="ARBA00022679"/>
    </source>
</evidence>
<evidence type="ECO:0000313" key="10">
    <source>
        <dbReference type="Proteomes" id="UP000192477"/>
    </source>
</evidence>
<dbReference type="InterPro" id="IPR005195">
    <property type="entry name" value="Glyco_hydro_65_M"/>
</dbReference>
<dbReference type="PANTHER" id="PTHR11051">
    <property type="entry name" value="GLYCOSYL HYDROLASE-RELATED"/>
    <property type="match status" value="1"/>
</dbReference>
<evidence type="ECO:0000259" key="7">
    <source>
        <dbReference type="Pfam" id="PF03633"/>
    </source>
</evidence>
<evidence type="ECO:0000256" key="5">
    <source>
        <dbReference type="PIRSR" id="PIRSR036289-51"/>
    </source>
</evidence>
<protein>
    <submittedName>
        <fullName evidence="9">Glycosyl hydrolase family 65</fullName>
    </submittedName>
</protein>
<proteinExistence type="inferred from homology"/>
<accession>A0A1V8YAZ3</accession>
<organism evidence="9 10">
    <name type="scientific">Enterococcus villorum</name>
    <dbReference type="NCBI Taxonomy" id="112904"/>
    <lineage>
        <taxon>Bacteria</taxon>
        <taxon>Bacillati</taxon>
        <taxon>Bacillota</taxon>
        <taxon>Bacilli</taxon>
        <taxon>Lactobacillales</taxon>
        <taxon>Enterococcaceae</taxon>
        <taxon>Enterococcus</taxon>
    </lineage>
</organism>
<dbReference type="InterPro" id="IPR012341">
    <property type="entry name" value="6hp_glycosidase-like_sf"/>
</dbReference>
<keyword evidence="2" id="KW-0328">Glycosyltransferase</keyword>
<gene>
    <name evidence="9" type="ORF">BH747_09355</name>
</gene>
<feature type="active site" description="Proton donor" evidence="4">
    <location>
        <position position="462"/>
    </location>
</feature>
<dbReference type="AlphaFoldDB" id="A0A1V8YAZ3"/>
<comment type="similarity">
    <text evidence="1">Belongs to the glycosyl hydrolase 65 family.</text>
</comment>
<dbReference type="Pfam" id="PF03636">
    <property type="entry name" value="Glyco_hydro_65N"/>
    <property type="match status" value="1"/>
</dbReference>
<evidence type="ECO:0000256" key="4">
    <source>
        <dbReference type="PIRSR" id="PIRSR036289-50"/>
    </source>
</evidence>
<comment type="caution">
    <text evidence="9">The sequence shown here is derived from an EMBL/GenBank/DDBJ whole genome shotgun (WGS) entry which is preliminary data.</text>
</comment>
<dbReference type="InterPro" id="IPR037018">
    <property type="entry name" value="GH65_N"/>
</dbReference>
<feature type="domain" description="Glycoside hydrolase family 65 C-terminal" evidence="7">
    <location>
        <begin position="657"/>
        <end position="716"/>
    </location>
</feature>
<evidence type="ECO:0000313" key="9">
    <source>
        <dbReference type="EMBL" id="OQO69755.1"/>
    </source>
</evidence>
<feature type="domain" description="Glycoside hydrolase family 65 central catalytic" evidence="6">
    <location>
        <begin position="288"/>
        <end position="646"/>
    </location>
</feature>
<dbReference type="GO" id="GO:0016757">
    <property type="term" value="F:glycosyltransferase activity"/>
    <property type="evidence" value="ECO:0007669"/>
    <property type="project" value="UniProtKB-KW"/>
</dbReference>
<dbReference type="Pfam" id="PF03632">
    <property type="entry name" value="Glyco_hydro_65m"/>
    <property type="match status" value="1"/>
</dbReference>
<dbReference type="SUPFAM" id="SSF48208">
    <property type="entry name" value="Six-hairpin glycosidases"/>
    <property type="match status" value="1"/>
</dbReference>
<dbReference type="RefSeq" id="WP_081184132.1">
    <property type="nucleotide sequence ID" value="NZ_MJEA01000009.1"/>
</dbReference>
<dbReference type="Proteomes" id="UP000192477">
    <property type="component" value="Unassembled WGS sequence"/>
</dbReference>
<sequence>MKVKEKQFDLEYINKYASQLTIGNGFFGIRGSQEEDYRNQVRGMFIAGVYNRPLGTESAELVNLPDVVKADIKIDGEHFSLESMKVLTYERALDLKTGELKRCTVVEISNGKKVQVVTSRVADQHNQQQVALKVAITPLFADCQIEIVTGIDGQQTNFGTQQLVEKELRVFGDDLLGASYQTTESNIGIGISARFNKKGVFQAKNRRITAAFSEMVKKNTTFTLEKVVVLSTSLQHEKPFEQSVAQARQSESYTKILEQSKTYWSNFWRDHRVTIESTASFDQFALDFAAYHLQIMTPRNDASVSVGAKGLTGEGYKGHVFWDTEIFILPFFLYQFPDIAKNLLTYRYDRLAGARQKARKHHYQGALFPWESASTGNEETPKFAALNIKTGTRQEVASAAAEHHIVADIAYAVQEYMQATDDQLFLETKGKALVHETAAFWLSRAVKVNDRLEIHQVIGPDEYTEYIDNNAYTNYLAYYNVSLAVKYQVGDSLFLKECQTFLEQLYLPKANEEQLIPQDDTYLSKPIIDLSLYKERPGSQSILLDYARSEVNELQVSKQADLVMLLYLLPTYFSQSIVAKNLRYYENKTIHDSSLSKAIHAIEACRIQDSEWAYQLFQEACLIDLGSEPHTSDDGLHAASLGALWMTVIFGFAGIQTTDGQLTISPQLPENWESMTFPFVWKNHSLFFELTKEQVIVKKDSEEPLPIFYAGTQYQLKKKLIFNWRNESCVS</sequence>
<dbReference type="InterPro" id="IPR008928">
    <property type="entry name" value="6-hairpin_glycosidase_sf"/>
</dbReference>
<evidence type="ECO:0000259" key="8">
    <source>
        <dbReference type="Pfam" id="PF03636"/>
    </source>
</evidence>
<dbReference type="Pfam" id="PF03633">
    <property type="entry name" value="Glyco_hydro_65C"/>
    <property type="match status" value="1"/>
</dbReference>
<feature type="domain" description="Glycoside hydrolase family 65 N-terminal" evidence="8">
    <location>
        <begin position="5"/>
        <end position="233"/>
    </location>
</feature>
<keyword evidence="3" id="KW-0808">Transferase</keyword>
<evidence type="ECO:0000256" key="1">
    <source>
        <dbReference type="ARBA" id="ARBA00006768"/>
    </source>
</evidence>
<dbReference type="InterPro" id="IPR005196">
    <property type="entry name" value="Glyco_hydro_65_N"/>
</dbReference>
<dbReference type="GO" id="GO:0030246">
    <property type="term" value="F:carbohydrate binding"/>
    <property type="evidence" value="ECO:0007669"/>
    <property type="project" value="InterPro"/>
</dbReference>
<dbReference type="Gene3D" id="1.50.10.10">
    <property type="match status" value="1"/>
</dbReference>
<dbReference type="InterPro" id="IPR011013">
    <property type="entry name" value="Gal_mutarotase_sf_dom"/>
</dbReference>
<dbReference type="GO" id="GO:0005975">
    <property type="term" value="P:carbohydrate metabolic process"/>
    <property type="evidence" value="ECO:0007669"/>
    <property type="project" value="InterPro"/>
</dbReference>
<reference evidence="9 10" key="1">
    <citation type="journal article" date="2017" name="BMC Microbiol.">
        <title>Comparative genomics of Enterococcus spp. isolated from bovine feces.</title>
        <authorList>
            <person name="Beukers A.G."/>
            <person name="Zaheer R."/>
            <person name="Goji N."/>
            <person name="Amoako K.K."/>
            <person name="Chaves A.V."/>
            <person name="Ward M.P."/>
            <person name="McAllister T.A."/>
        </authorList>
    </citation>
    <scope>NUCLEOTIDE SEQUENCE [LARGE SCALE GENOMIC DNA]</scope>
    <source>
        <strain evidence="9 10">F1129D 143</strain>
    </source>
</reference>
<dbReference type="InterPro" id="IPR017045">
    <property type="entry name" value="Malt_Pase/Glycosyl_Hdrlase"/>
</dbReference>
<dbReference type="GO" id="GO:0004553">
    <property type="term" value="F:hydrolase activity, hydrolyzing O-glycosyl compounds"/>
    <property type="evidence" value="ECO:0007669"/>
    <property type="project" value="TreeGrafter"/>
</dbReference>
<dbReference type="EMBL" id="MJEA01000009">
    <property type="protein sequence ID" value="OQO69755.1"/>
    <property type="molecule type" value="Genomic_DNA"/>
</dbReference>
<dbReference type="InterPro" id="IPR005194">
    <property type="entry name" value="Glyco_hydro_65_C"/>
</dbReference>
<dbReference type="SUPFAM" id="SSF74650">
    <property type="entry name" value="Galactose mutarotase-like"/>
    <property type="match status" value="1"/>
</dbReference>